<dbReference type="EMBL" id="FXAW01000001">
    <property type="protein sequence ID" value="SMG15553.1"/>
    <property type="molecule type" value="Genomic_DNA"/>
</dbReference>
<evidence type="ECO:0000313" key="2">
    <source>
        <dbReference type="EMBL" id="SMG15553.1"/>
    </source>
</evidence>
<dbReference type="Pfam" id="PF03551">
    <property type="entry name" value="PadR"/>
    <property type="match status" value="1"/>
</dbReference>
<dbReference type="InterPro" id="IPR052509">
    <property type="entry name" value="Metal_resp_DNA-bind_regulator"/>
</dbReference>
<dbReference type="STRING" id="1028.SAMN05661096_00783"/>
<dbReference type="InterPro" id="IPR036390">
    <property type="entry name" value="WH_DNA-bd_sf"/>
</dbReference>
<accession>A0A1X7IKQ1</accession>
<dbReference type="PANTHER" id="PTHR33169:SF14">
    <property type="entry name" value="TRANSCRIPTIONAL REGULATOR RV3488"/>
    <property type="match status" value="1"/>
</dbReference>
<dbReference type="GO" id="GO:0003677">
    <property type="term" value="F:DNA binding"/>
    <property type="evidence" value="ECO:0007669"/>
    <property type="project" value="UniProtKB-KW"/>
</dbReference>
<gene>
    <name evidence="2" type="ORF">SAMN05661096_00783</name>
</gene>
<sequence>MYICSMYSKELLKGTLGVIILKLLEENGKMYGYEICQKVKDISDGKILIKDGSLYPTLHKLLKDGILTTEEVNIGKRVRKYYTLTPKGKSEKKMVVQELEDFMETLNKIVFTDNKTSPAL</sequence>
<proteinExistence type="predicted"/>
<feature type="domain" description="Transcription regulator PadR N-terminal" evidence="1">
    <location>
        <begin position="20"/>
        <end position="91"/>
    </location>
</feature>
<dbReference type="OrthoDB" id="9808017at2"/>
<dbReference type="PANTHER" id="PTHR33169">
    <property type="entry name" value="PADR-FAMILY TRANSCRIPTIONAL REGULATOR"/>
    <property type="match status" value="1"/>
</dbReference>
<protein>
    <submittedName>
        <fullName evidence="2">DNA-binding transcriptional regulator, PadR family</fullName>
    </submittedName>
</protein>
<dbReference type="Gene3D" id="1.10.10.10">
    <property type="entry name" value="Winged helix-like DNA-binding domain superfamily/Winged helix DNA-binding domain"/>
    <property type="match status" value="1"/>
</dbReference>
<reference evidence="3" key="1">
    <citation type="submission" date="2017-04" db="EMBL/GenBank/DDBJ databases">
        <authorList>
            <person name="Varghese N."/>
            <person name="Submissions S."/>
        </authorList>
    </citation>
    <scope>NUCLEOTIDE SEQUENCE [LARGE SCALE GENOMIC DNA]</scope>
    <source>
        <strain evidence="3">DSM 4125</strain>
    </source>
</reference>
<evidence type="ECO:0000259" key="1">
    <source>
        <dbReference type="Pfam" id="PF03551"/>
    </source>
</evidence>
<organism evidence="2 3">
    <name type="scientific">Marivirga sericea</name>
    <dbReference type="NCBI Taxonomy" id="1028"/>
    <lineage>
        <taxon>Bacteria</taxon>
        <taxon>Pseudomonadati</taxon>
        <taxon>Bacteroidota</taxon>
        <taxon>Cytophagia</taxon>
        <taxon>Cytophagales</taxon>
        <taxon>Marivirgaceae</taxon>
        <taxon>Marivirga</taxon>
    </lineage>
</organism>
<dbReference type="AlphaFoldDB" id="A0A1X7IKQ1"/>
<evidence type="ECO:0000313" key="3">
    <source>
        <dbReference type="Proteomes" id="UP000193804"/>
    </source>
</evidence>
<dbReference type="Proteomes" id="UP000193804">
    <property type="component" value="Unassembled WGS sequence"/>
</dbReference>
<keyword evidence="3" id="KW-1185">Reference proteome</keyword>
<dbReference type="InterPro" id="IPR036388">
    <property type="entry name" value="WH-like_DNA-bd_sf"/>
</dbReference>
<keyword evidence="2" id="KW-0238">DNA-binding</keyword>
<dbReference type="InterPro" id="IPR005149">
    <property type="entry name" value="Tscrpt_reg_PadR_N"/>
</dbReference>
<name>A0A1X7IKQ1_9BACT</name>
<dbReference type="SUPFAM" id="SSF46785">
    <property type="entry name" value="Winged helix' DNA-binding domain"/>
    <property type="match status" value="1"/>
</dbReference>